<gene>
    <name evidence="8" type="ORF">OE88DRAFT_1640798</name>
</gene>
<evidence type="ECO:0000256" key="2">
    <source>
        <dbReference type="ARBA" id="ARBA00022679"/>
    </source>
</evidence>
<dbReference type="AlphaFoldDB" id="A0A5C3NTC9"/>
<feature type="domain" description="Protein kinase" evidence="7">
    <location>
        <begin position="80"/>
        <end position="406"/>
    </location>
</feature>
<keyword evidence="4 8" id="KW-0418">Kinase</keyword>
<dbReference type="OrthoDB" id="3068150at2759"/>
<dbReference type="SUPFAM" id="SSF56112">
    <property type="entry name" value="Protein kinase-like (PK-like)"/>
    <property type="match status" value="1"/>
</dbReference>
<dbReference type="GO" id="GO:0005524">
    <property type="term" value="F:ATP binding"/>
    <property type="evidence" value="ECO:0007669"/>
    <property type="project" value="UniProtKB-KW"/>
</dbReference>
<protein>
    <submittedName>
        <fullName evidence="8">Kinase-like protein</fullName>
    </submittedName>
</protein>
<reference evidence="8 9" key="1">
    <citation type="journal article" date="2019" name="Nat. Ecol. Evol.">
        <title>Megaphylogeny resolves global patterns of mushroom evolution.</title>
        <authorList>
            <person name="Varga T."/>
            <person name="Krizsan K."/>
            <person name="Foldi C."/>
            <person name="Dima B."/>
            <person name="Sanchez-Garcia M."/>
            <person name="Sanchez-Ramirez S."/>
            <person name="Szollosi G.J."/>
            <person name="Szarkandi J.G."/>
            <person name="Papp V."/>
            <person name="Albert L."/>
            <person name="Andreopoulos W."/>
            <person name="Angelini C."/>
            <person name="Antonin V."/>
            <person name="Barry K.W."/>
            <person name="Bougher N.L."/>
            <person name="Buchanan P."/>
            <person name="Buyck B."/>
            <person name="Bense V."/>
            <person name="Catcheside P."/>
            <person name="Chovatia M."/>
            <person name="Cooper J."/>
            <person name="Damon W."/>
            <person name="Desjardin D."/>
            <person name="Finy P."/>
            <person name="Geml J."/>
            <person name="Haridas S."/>
            <person name="Hughes K."/>
            <person name="Justo A."/>
            <person name="Karasinski D."/>
            <person name="Kautmanova I."/>
            <person name="Kiss B."/>
            <person name="Kocsube S."/>
            <person name="Kotiranta H."/>
            <person name="LaButti K.M."/>
            <person name="Lechner B.E."/>
            <person name="Liimatainen K."/>
            <person name="Lipzen A."/>
            <person name="Lukacs Z."/>
            <person name="Mihaltcheva S."/>
            <person name="Morgado L.N."/>
            <person name="Niskanen T."/>
            <person name="Noordeloos M.E."/>
            <person name="Ohm R.A."/>
            <person name="Ortiz-Santana B."/>
            <person name="Ovrebo C."/>
            <person name="Racz N."/>
            <person name="Riley R."/>
            <person name="Savchenko A."/>
            <person name="Shiryaev A."/>
            <person name="Soop K."/>
            <person name="Spirin V."/>
            <person name="Szebenyi C."/>
            <person name="Tomsovsky M."/>
            <person name="Tulloss R.E."/>
            <person name="Uehling J."/>
            <person name="Grigoriev I.V."/>
            <person name="Vagvolgyi C."/>
            <person name="Papp T."/>
            <person name="Martin F.M."/>
            <person name="Miettinen O."/>
            <person name="Hibbett D.S."/>
            <person name="Nagy L.G."/>
        </authorList>
    </citation>
    <scope>NUCLEOTIDE SEQUENCE [LARGE SCALE GENOMIC DNA]</scope>
    <source>
        <strain evidence="8 9">OMC1185</strain>
    </source>
</reference>
<keyword evidence="1" id="KW-0723">Serine/threonine-protein kinase</keyword>
<sequence length="412" mass="46514">MEAVQNLNSLSVKSSPSPQSASEGKDPDMESVCSNAASRVEIERLLEGVPSDDTKNAVSRTDLPPLYQDVERGELLCDNYEALEYRASSYRTSAILCRDVRSNRTVILKMFKDITGHYERDHERVIMDIVSDARGVQTGRFARLMDSVDHGIRPCLVFEAYGMTLKELQSVPYMRPFSFRHLQEWTIQLAEGISFLHSNGIIHTDIKLENIVVESNNAVNIYGFCHTSKFSLKTILVSSAIRIIDLGGAALMTERHAYLSGTPLYRAPEVTLKMEWGYAVDTFGAGLVIAEMFGGSPLFYEVDDNMERLAAMERMLGPFPKKFAMEIERTNKGVFRKSGTAWHVDYPQARCIHRPDHEHIVGRLARLRPLDVMIGYAPLCSLIRRMINVNPESRIPIQEVAQHPFCAAQYTF</sequence>
<organism evidence="8 9">
    <name type="scientific">Heliocybe sulcata</name>
    <dbReference type="NCBI Taxonomy" id="5364"/>
    <lineage>
        <taxon>Eukaryota</taxon>
        <taxon>Fungi</taxon>
        <taxon>Dikarya</taxon>
        <taxon>Basidiomycota</taxon>
        <taxon>Agaricomycotina</taxon>
        <taxon>Agaricomycetes</taxon>
        <taxon>Gloeophyllales</taxon>
        <taxon>Gloeophyllaceae</taxon>
        <taxon>Heliocybe</taxon>
    </lineage>
</organism>
<keyword evidence="2" id="KW-0808">Transferase</keyword>
<dbReference type="STRING" id="5364.A0A5C3NTC9"/>
<dbReference type="InterPro" id="IPR000719">
    <property type="entry name" value="Prot_kinase_dom"/>
</dbReference>
<keyword evidence="5" id="KW-0067">ATP-binding</keyword>
<dbReference type="Gene3D" id="1.10.510.10">
    <property type="entry name" value="Transferase(Phosphotransferase) domain 1"/>
    <property type="match status" value="1"/>
</dbReference>
<dbReference type="Proteomes" id="UP000305948">
    <property type="component" value="Unassembled WGS sequence"/>
</dbReference>
<dbReference type="GO" id="GO:0005634">
    <property type="term" value="C:nucleus"/>
    <property type="evidence" value="ECO:0007669"/>
    <property type="project" value="TreeGrafter"/>
</dbReference>
<dbReference type="PANTHER" id="PTHR45646:SF11">
    <property type="entry name" value="SERINE_THREONINE-PROTEIN KINASE DOA"/>
    <property type="match status" value="1"/>
</dbReference>
<dbReference type="SMART" id="SM00220">
    <property type="entry name" value="S_TKc"/>
    <property type="match status" value="1"/>
</dbReference>
<dbReference type="InterPro" id="IPR051175">
    <property type="entry name" value="CLK_kinases"/>
</dbReference>
<keyword evidence="3" id="KW-0547">Nucleotide-binding</keyword>
<dbReference type="InterPro" id="IPR008271">
    <property type="entry name" value="Ser/Thr_kinase_AS"/>
</dbReference>
<evidence type="ECO:0000313" key="9">
    <source>
        <dbReference type="Proteomes" id="UP000305948"/>
    </source>
</evidence>
<dbReference type="PANTHER" id="PTHR45646">
    <property type="entry name" value="SERINE/THREONINE-PROTEIN KINASE DOA-RELATED"/>
    <property type="match status" value="1"/>
</dbReference>
<dbReference type="EMBL" id="ML213503">
    <property type="protein sequence ID" value="TFK57001.1"/>
    <property type="molecule type" value="Genomic_DNA"/>
</dbReference>
<dbReference type="Pfam" id="PF00069">
    <property type="entry name" value="Pkinase"/>
    <property type="match status" value="1"/>
</dbReference>
<dbReference type="PROSITE" id="PS50011">
    <property type="entry name" value="PROTEIN_KINASE_DOM"/>
    <property type="match status" value="1"/>
</dbReference>
<keyword evidence="9" id="KW-1185">Reference proteome</keyword>
<feature type="region of interest" description="Disordered" evidence="6">
    <location>
        <begin position="1"/>
        <end position="33"/>
    </location>
</feature>
<name>A0A5C3NTC9_9AGAM</name>
<feature type="compositionally biased region" description="Low complexity" evidence="6">
    <location>
        <begin position="9"/>
        <end position="22"/>
    </location>
</feature>
<evidence type="ECO:0000256" key="3">
    <source>
        <dbReference type="ARBA" id="ARBA00022741"/>
    </source>
</evidence>
<evidence type="ECO:0000256" key="5">
    <source>
        <dbReference type="ARBA" id="ARBA00022840"/>
    </source>
</evidence>
<evidence type="ECO:0000256" key="1">
    <source>
        <dbReference type="ARBA" id="ARBA00022527"/>
    </source>
</evidence>
<accession>A0A5C3NTC9</accession>
<dbReference type="Gene3D" id="3.30.200.20">
    <property type="entry name" value="Phosphorylase Kinase, domain 1"/>
    <property type="match status" value="1"/>
</dbReference>
<evidence type="ECO:0000313" key="8">
    <source>
        <dbReference type="EMBL" id="TFK57001.1"/>
    </source>
</evidence>
<proteinExistence type="predicted"/>
<dbReference type="InterPro" id="IPR011009">
    <property type="entry name" value="Kinase-like_dom_sf"/>
</dbReference>
<evidence type="ECO:0000259" key="7">
    <source>
        <dbReference type="PROSITE" id="PS50011"/>
    </source>
</evidence>
<dbReference type="GO" id="GO:0004674">
    <property type="term" value="F:protein serine/threonine kinase activity"/>
    <property type="evidence" value="ECO:0007669"/>
    <property type="project" value="UniProtKB-KW"/>
</dbReference>
<evidence type="ECO:0000256" key="6">
    <source>
        <dbReference type="SAM" id="MobiDB-lite"/>
    </source>
</evidence>
<evidence type="ECO:0000256" key="4">
    <source>
        <dbReference type="ARBA" id="ARBA00022777"/>
    </source>
</evidence>
<dbReference type="PROSITE" id="PS00108">
    <property type="entry name" value="PROTEIN_KINASE_ST"/>
    <property type="match status" value="1"/>
</dbReference>